<evidence type="ECO:0000313" key="9">
    <source>
        <dbReference type="EMBL" id="MBW3099064.1"/>
    </source>
</evidence>
<evidence type="ECO:0000256" key="5">
    <source>
        <dbReference type="ARBA" id="ARBA00022833"/>
    </source>
</evidence>
<comment type="similarity">
    <text evidence="3">Belongs to the peptidase M20A family.</text>
</comment>
<keyword evidence="10" id="KW-1185">Reference proteome</keyword>
<comment type="caution">
    <text evidence="9">The sequence shown here is derived from an EMBL/GenBank/DDBJ whole genome shotgun (WGS) entry which is preliminary data.</text>
</comment>
<accession>A0ABS6WSX8</accession>
<dbReference type="InterPro" id="IPR011650">
    <property type="entry name" value="Peptidase_M20_dimer"/>
</dbReference>
<keyword evidence="5" id="KW-0862">Zinc</keyword>
<evidence type="ECO:0000256" key="6">
    <source>
        <dbReference type="ARBA" id="ARBA00023285"/>
    </source>
</evidence>
<keyword evidence="7" id="KW-0175">Coiled coil</keyword>
<gene>
    <name evidence="9" type="ORF">KY465_17430</name>
</gene>
<dbReference type="InterPro" id="IPR002933">
    <property type="entry name" value="Peptidase_M20"/>
</dbReference>
<evidence type="ECO:0000256" key="2">
    <source>
        <dbReference type="ARBA" id="ARBA00001947"/>
    </source>
</evidence>
<dbReference type="EMBL" id="JAHWQX010000005">
    <property type="protein sequence ID" value="MBW3099064.1"/>
    <property type="molecule type" value="Genomic_DNA"/>
</dbReference>
<feature type="coiled-coil region" evidence="7">
    <location>
        <begin position="4"/>
        <end position="31"/>
    </location>
</feature>
<keyword evidence="6" id="KW-0170">Cobalt</keyword>
<comment type="cofactor">
    <cofactor evidence="2">
        <name>Zn(2+)</name>
        <dbReference type="ChEBI" id="CHEBI:29105"/>
    </cofactor>
</comment>
<dbReference type="InterPro" id="IPR010182">
    <property type="entry name" value="ArgE/DapE"/>
</dbReference>
<dbReference type="PANTHER" id="PTHR43808">
    <property type="entry name" value="ACETYLORNITHINE DEACETYLASE"/>
    <property type="match status" value="1"/>
</dbReference>
<dbReference type="RefSeq" id="WP_219203395.1">
    <property type="nucleotide sequence ID" value="NZ_JAHWQX010000005.1"/>
</dbReference>
<name>A0ABS6WSX8_9HYPH</name>
<evidence type="ECO:0000256" key="3">
    <source>
        <dbReference type="ARBA" id="ARBA00006247"/>
    </source>
</evidence>
<dbReference type="Pfam" id="PF07687">
    <property type="entry name" value="M20_dimer"/>
    <property type="match status" value="1"/>
</dbReference>
<dbReference type="PANTHER" id="PTHR43808:SF32">
    <property type="entry name" value="ARGE_DAPE-RELATED DEACYLASE"/>
    <property type="match status" value="1"/>
</dbReference>
<proteinExistence type="inferred from homology"/>
<sequence length="441" mass="49094">MDDVASAEKRLSILRHNIEQRRDDLVELTRQLIRIPTLNPPGECYRDICEFLAARLKARGFTVRLLRATGTPGDSDRYPRWNVIARREGSASGPCVHFNSHTDVVETGRGWSVDPFEGLVRDGKVYGRGACDMKGGLAASIIAAEAYIAAFPDHPGTIEISGTADEETGGYGGVAWLAEQGYFSPERVQHVIIPEPLNKERICRGHRGVWWAEITTHGRIAHGSMPFLGDCAVRHMGAVMMEMEERLFPALAERRTEMPVVPDGARQSTMNINSLHGGQAEPEPDFTGFPSACVPDSARMVIDRRYLVEENYDDVRAEIVELLERVRRERADFDYDLSELWHVNPSLTEPDAPVVGAVAQGIRRVLGCEPVHVLSPGTYDQKHIDRIGRLKDCIAYGPGILDLAHQPDEYVGISDMQDSALVMALAIDDLLHARQKRQKQE</sequence>
<reference evidence="9" key="1">
    <citation type="submission" date="2021-07" db="EMBL/GenBank/DDBJ databases">
        <title>Pseudohoeflea marina sp. nov. a polyhydroxyalcanoate-producing bacterium.</title>
        <authorList>
            <person name="Zheng W."/>
            <person name="Yu S."/>
            <person name="Huang Y."/>
        </authorList>
    </citation>
    <scope>NUCLEOTIDE SEQUENCE</scope>
    <source>
        <strain evidence="9">DP4N28-3</strain>
    </source>
</reference>
<evidence type="ECO:0000256" key="1">
    <source>
        <dbReference type="ARBA" id="ARBA00001941"/>
    </source>
</evidence>
<dbReference type="Proteomes" id="UP001430804">
    <property type="component" value="Unassembled WGS sequence"/>
</dbReference>
<evidence type="ECO:0000259" key="8">
    <source>
        <dbReference type="Pfam" id="PF07687"/>
    </source>
</evidence>
<dbReference type="Pfam" id="PF01546">
    <property type="entry name" value="Peptidase_M20"/>
    <property type="match status" value="1"/>
</dbReference>
<comment type="cofactor">
    <cofactor evidence="1">
        <name>Co(2+)</name>
        <dbReference type="ChEBI" id="CHEBI:48828"/>
    </cofactor>
</comment>
<dbReference type="NCBIfam" id="TIGR01910">
    <property type="entry name" value="DapE-ArgE"/>
    <property type="match status" value="1"/>
</dbReference>
<feature type="domain" description="Peptidase M20 dimerisation" evidence="8">
    <location>
        <begin position="205"/>
        <end position="326"/>
    </location>
</feature>
<protein>
    <submittedName>
        <fullName evidence="9">Acetylornithine deacetylase/succinyl-diaminopimelate desuccinylase family protein</fullName>
    </submittedName>
</protein>
<organism evidence="9 10">
    <name type="scientific">Pseudohoeflea coraliihabitans</name>
    <dbReference type="NCBI Taxonomy" id="2860393"/>
    <lineage>
        <taxon>Bacteria</taxon>
        <taxon>Pseudomonadati</taxon>
        <taxon>Pseudomonadota</taxon>
        <taxon>Alphaproteobacteria</taxon>
        <taxon>Hyphomicrobiales</taxon>
        <taxon>Rhizobiaceae</taxon>
        <taxon>Pseudohoeflea</taxon>
    </lineage>
</organism>
<evidence type="ECO:0000256" key="4">
    <source>
        <dbReference type="ARBA" id="ARBA00022801"/>
    </source>
</evidence>
<dbReference type="NCBIfam" id="NF009558">
    <property type="entry name" value="PRK13013.1"/>
    <property type="match status" value="1"/>
</dbReference>
<keyword evidence="4" id="KW-0378">Hydrolase</keyword>
<dbReference type="InterPro" id="IPR050072">
    <property type="entry name" value="Peptidase_M20A"/>
</dbReference>
<evidence type="ECO:0000313" key="10">
    <source>
        <dbReference type="Proteomes" id="UP001430804"/>
    </source>
</evidence>
<evidence type="ECO:0000256" key="7">
    <source>
        <dbReference type="SAM" id="Coils"/>
    </source>
</evidence>